<evidence type="ECO:0000313" key="1">
    <source>
        <dbReference type="EMBL" id="KII68858.1"/>
    </source>
</evidence>
<organism evidence="1 2">
    <name type="scientific">Thelohanellus kitauei</name>
    <name type="common">Myxosporean</name>
    <dbReference type="NCBI Taxonomy" id="669202"/>
    <lineage>
        <taxon>Eukaryota</taxon>
        <taxon>Metazoa</taxon>
        <taxon>Cnidaria</taxon>
        <taxon>Myxozoa</taxon>
        <taxon>Myxosporea</taxon>
        <taxon>Bivalvulida</taxon>
        <taxon>Platysporina</taxon>
        <taxon>Myxobolidae</taxon>
        <taxon>Thelohanellus</taxon>
    </lineage>
</organism>
<dbReference type="Proteomes" id="UP000031668">
    <property type="component" value="Unassembled WGS sequence"/>
</dbReference>
<name>A0A0C2JHR9_THEKT</name>
<comment type="caution">
    <text evidence="1">The sequence shown here is derived from an EMBL/GenBank/DDBJ whole genome shotgun (WGS) entry which is preliminary data.</text>
</comment>
<keyword evidence="2" id="KW-1185">Reference proteome</keyword>
<gene>
    <name evidence="1" type="ORF">RF11_09072</name>
</gene>
<reference evidence="1 2" key="1">
    <citation type="journal article" date="2014" name="Genome Biol. Evol.">
        <title>The genome of the myxosporean Thelohanellus kitauei shows adaptations to nutrient acquisition within its fish host.</title>
        <authorList>
            <person name="Yang Y."/>
            <person name="Xiong J."/>
            <person name="Zhou Z."/>
            <person name="Huo F."/>
            <person name="Miao W."/>
            <person name="Ran C."/>
            <person name="Liu Y."/>
            <person name="Zhang J."/>
            <person name="Feng J."/>
            <person name="Wang M."/>
            <person name="Wang M."/>
            <person name="Wang L."/>
            <person name="Yao B."/>
        </authorList>
    </citation>
    <scope>NUCLEOTIDE SEQUENCE [LARGE SCALE GENOMIC DNA]</scope>
    <source>
        <strain evidence="1">Wuqing</strain>
    </source>
</reference>
<evidence type="ECO:0000313" key="2">
    <source>
        <dbReference type="Proteomes" id="UP000031668"/>
    </source>
</evidence>
<accession>A0A0C2JHR9</accession>
<dbReference type="EMBL" id="JWZT01002695">
    <property type="protein sequence ID" value="KII68858.1"/>
    <property type="molecule type" value="Genomic_DNA"/>
</dbReference>
<proteinExistence type="predicted"/>
<sequence length="125" mass="14390">MRPNHNLNVVHDSLKYTSGLKIRLDSFISIPWLRVRDASTGLVNSLVVQEVFTRHYKKIKRQPCITVRAVKGKPVAKYQADDCPWFNTLQVERLEVTGQPSRLVCRLTSFADKCLNGFKNCRTTR</sequence>
<protein>
    <submittedName>
        <fullName evidence="1">Uncharacterized protein</fullName>
    </submittedName>
</protein>
<dbReference type="AlphaFoldDB" id="A0A0C2JHR9"/>